<organism evidence="1 2">
    <name type="scientific">Cecembia calidifontis</name>
    <dbReference type="NCBI Taxonomy" id="1187080"/>
    <lineage>
        <taxon>Bacteria</taxon>
        <taxon>Pseudomonadati</taxon>
        <taxon>Bacteroidota</taxon>
        <taxon>Cytophagia</taxon>
        <taxon>Cytophagales</taxon>
        <taxon>Cyclobacteriaceae</taxon>
        <taxon>Cecembia</taxon>
    </lineage>
</organism>
<dbReference type="Proteomes" id="UP000292209">
    <property type="component" value="Unassembled WGS sequence"/>
</dbReference>
<comment type="caution">
    <text evidence="1">The sequence shown here is derived from an EMBL/GenBank/DDBJ whole genome shotgun (WGS) entry which is preliminary data.</text>
</comment>
<proteinExistence type="predicted"/>
<dbReference type="EMBL" id="SGXG01000001">
    <property type="protein sequence ID" value="RZS98123.1"/>
    <property type="molecule type" value="Genomic_DNA"/>
</dbReference>
<accession>A0A4Q7PCM0</accession>
<sequence>MFNFFLVMKCKKKCAQNFKFFSKNDPENRKVRVSRHFQTEFNSAKTFHSYVF</sequence>
<keyword evidence="2" id="KW-1185">Reference proteome</keyword>
<protein>
    <submittedName>
        <fullName evidence="1">Uncharacterized protein</fullName>
    </submittedName>
</protein>
<reference evidence="1 2" key="1">
    <citation type="submission" date="2019-02" db="EMBL/GenBank/DDBJ databases">
        <title>Genomic Encyclopedia of Archaeal and Bacterial Type Strains, Phase II (KMG-II): from individual species to whole genera.</title>
        <authorList>
            <person name="Goeker M."/>
        </authorList>
    </citation>
    <scope>NUCLEOTIDE SEQUENCE [LARGE SCALE GENOMIC DNA]</scope>
    <source>
        <strain evidence="1 2">DSM 21411</strain>
    </source>
</reference>
<evidence type="ECO:0000313" key="2">
    <source>
        <dbReference type="Proteomes" id="UP000292209"/>
    </source>
</evidence>
<dbReference type="AlphaFoldDB" id="A0A4Q7PCM0"/>
<evidence type="ECO:0000313" key="1">
    <source>
        <dbReference type="EMBL" id="RZS98123.1"/>
    </source>
</evidence>
<gene>
    <name evidence="1" type="ORF">BC751_3757</name>
</gene>
<name>A0A4Q7PCM0_9BACT</name>